<dbReference type="CDD" id="cd02933">
    <property type="entry name" value="OYE_like_FMN"/>
    <property type="match status" value="1"/>
</dbReference>
<dbReference type="Pfam" id="PF00724">
    <property type="entry name" value="Oxidored_FMN"/>
    <property type="match status" value="1"/>
</dbReference>
<sequence>MNDSILLRPFQFKTTNFNNRMAMAPMTRSRAGNEGNLATEQMAIYYADRADAGLLITEGTVVSKKAVGFINVPGIYSKEQTESWKQVTQAVHDKGGKIFVQLWHTGRLSHPDLHNGELPHAPSAINPEAKAYVESGFIDTVTPKEMTVEEIKETILDFKNSAANAVKAGFDGVELHASNGYLFHQFFNGTSNTRTDEYGGSIENKARILFETLDALKGVIDYSRVGVRLNPSMHGVQGMTVDQDTIPTHEYIVNRLNDYGLAYVHFSEPFTDVSEVPYAVTEIAKHFRPIYKGLLMINKGFTKETGNEVIKDGYADMVAYGVPFIANPDLVQRFEKDAPLNAADQSTFYTFTAKGYNDYPKMDA</sequence>
<dbReference type="GO" id="GO:0016628">
    <property type="term" value="F:oxidoreductase activity, acting on the CH-CH group of donors, NAD or NADP as acceptor"/>
    <property type="evidence" value="ECO:0007669"/>
    <property type="project" value="UniProtKB-ARBA"/>
</dbReference>
<evidence type="ECO:0000256" key="3">
    <source>
        <dbReference type="ARBA" id="ARBA00023002"/>
    </source>
</evidence>
<comment type="similarity">
    <text evidence="2">Belongs to the NADH:flavin oxidoreductase/NADH oxidase family.</text>
</comment>
<dbReference type="Proteomes" id="UP000198569">
    <property type="component" value="Unassembled WGS sequence"/>
</dbReference>
<proteinExistence type="inferred from homology"/>
<keyword evidence="3" id="KW-0560">Oxidoreductase</keyword>
<dbReference type="Gene3D" id="3.20.20.70">
    <property type="entry name" value="Aldolase class I"/>
    <property type="match status" value="1"/>
</dbReference>
<dbReference type="SUPFAM" id="SSF51395">
    <property type="entry name" value="FMN-linked oxidoreductases"/>
    <property type="match status" value="1"/>
</dbReference>
<accession>A0A1H3GH76</accession>
<evidence type="ECO:0000313" key="5">
    <source>
        <dbReference type="EMBL" id="SDY01854.1"/>
    </source>
</evidence>
<dbReference type="EMBL" id="FNMV01000022">
    <property type="protein sequence ID" value="SDY01854.1"/>
    <property type="molecule type" value="Genomic_DNA"/>
</dbReference>
<evidence type="ECO:0000259" key="4">
    <source>
        <dbReference type="Pfam" id="PF00724"/>
    </source>
</evidence>
<name>A0A1H3GH76_9FLAO</name>
<feature type="domain" description="NADH:flavin oxidoreductase/NADH oxidase N-terminal" evidence="4">
    <location>
        <begin position="6"/>
        <end position="341"/>
    </location>
</feature>
<dbReference type="GO" id="GO:0005829">
    <property type="term" value="C:cytosol"/>
    <property type="evidence" value="ECO:0007669"/>
    <property type="project" value="UniProtKB-ARBA"/>
</dbReference>
<keyword evidence="6" id="KW-1185">Reference proteome</keyword>
<organism evidence="5 6">
    <name type="scientific">Flavobacterium degerlachei</name>
    <dbReference type="NCBI Taxonomy" id="229203"/>
    <lineage>
        <taxon>Bacteria</taxon>
        <taxon>Pseudomonadati</taxon>
        <taxon>Bacteroidota</taxon>
        <taxon>Flavobacteriia</taxon>
        <taxon>Flavobacteriales</taxon>
        <taxon>Flavobacteriaceae</taxon>
        <taxon>Flavobacterium</taxon>
    </lineage>
</organism>
<dbReference type="GO" id="GO:0010181">
    <property type="term" value="F:FMN binding"/>
    <property type="evidence" value="ECO:0007669"/>
    <property type="project" value="InterPro"/>
</dbReference>
<protein>
    <submittedName>
        <fullName evidence="5">N-ethylmaleimide reductase</fullName>
    </submittedName>
</protein>
<evidence type="ECO:0000313" key="6">
    <source>
        <dbReference type="Proteomes" id="UP000198569"/>
    </source>
</evidence>
<dbReference type="InterPro" id="IPR045247">
    <property type="entry name" value="Oye-like"/>
</dbReference>
<dbReference type="PANTHER" id="PTHR22893">
    <property type="entry name" value="NADH OXIDOREDUCTASE-RELATED"/>
    <property type="match status" value="1"/>
</dbReference>
<dbReference type="FunFam" id="3.20.20.70:FF:000059">
    <property type="entry name" value="N-ethylmaleimide reductase, FMN-linked"/>
    <property type="match status" value="1"/>
</dbReference>
<dbReference type="PANTHER" id="PTHR22893:SF91">
    <property type="entry name" value="NADPH DEHYDROGENASE 2-RELATED"/>
    <property type="match status" value="1"/>
</dbReference>
<dbReference type="OrthoDB" id="9772736at2"/>
<gene>
    <name evidence="5" type="ORF">SAMN05444338_12213</name>
</gene>
<dbReference type="AlphaFoldDB" id="A0A1H3GH76"/>
<comment type="cofactor">
    <cofactor evidence="1">
        <name>FMN</name>
        <dbReference type="ChEBI" id="CHEBI:58210"/>
    </cofactor>
</comment>
<evidence type="ECO:0000256" key="1">
    <source>
        <dbReference type="ARBA" id="ARBA00001917"/>
    </source>
</evidence>
<dbReference type="InterPro" id="IPR001155">
    <property type="entry name" value="OxRdtase_FMN_N"/>
</dbReference>
<dbReference type="InterPro" id="IPR013785">
    <property type="entry name" value="Aldolase_TIM"/>
</dbReference>
<reference evidence="6" key="1">
    <citation type="submission" date="2016-10" db="EMBL/GenBank/DDBJ databases">
        <authorList>
            <person name="Varghese N."/>
            <person name="Submissions S."/>
        </authorList>
    </citation>
    <scope>NUCLEOTIDE SEQUENCE [LARGE SCALE GENOMIC DNA]</scope>
    <source>
        <strain evidence="6">DSM 15718</strain>
    </source>
</reference>
<dbReference type="RefSeq" id="WP_091435198.1">
    <property type="nucleotide sequence ID" value="NZ_FNMV01000022.1"/>
</dbReference>
<evidence type="ECO:0000256" key="2">
    <source>
        <dbReference type="ARBA" id="ARBA00005979"/>
    </source>
</evidence>
<dbReference type="STRING" id="229203.SAMN05444338_12213"/>